<dbReference type="InterPro" id="IPR020846">
    <property type="entry name" value="MFS_dom"/>
</dbReference>
<dbReference type="InterPro" id="IPR036259">
    <property type="entry name" value="MFS_trans_sf"/>
</dbReference>
<feature type="transmembrane region" description="Helical" evidence="5">
    <location>
        <begin position="368"/>
        <end position="387"/>
    </location>
</feature>
<dbReference type="PANTHER" id="PTHR42718">
    <property type="entry name" value="MAJOR FACILITATOR SUPERFAMILY MULTIDRUG TRANSPORTER MFSC"/>
    <property type="match status" value="1"/>
</dbReference>
<dbReference type="PROSITE" id="PS50850">
    <property type="entry name" value="MFS"/>
    <property type="match status" value="1"/>
</dbReference>
<feature type="transmembrane region" description="Helical" evidence="5">
    <location>
        <begin position="279"/>
        <end position="304"/>
    </location>
</feature>
<feature type="transmembrane region" description="Helical" evidence="5">
    <location>
        <begin position="149"/>
        <end position="172"/>
    </location>
</feature>
<dbReference type="InterPro" id="IPR011701">
    <property type="entry name" value="MFS"/>
</dbReference>
<dbReference type="CDD" id="cd17321">
    <property type="entry name" value="MFS_MMR_MDR_like"/>
    <property type="match status" value="1"/>
</dbReference>
<dbReference type="Proteomes" id="UP000578449">
    <property type="component" value="Unassembled WGS sequence"/>
</dbReference>
<evidence type="ECO:0000313" key="7">
    <source>
        <dbReference type="EMBL" id="MBB5138650.1"/>
    </source>
</evidence>
<dbReference type="PANTHER" id="PTHR42718:SF48">
    <property type="entry name" value="CONSERVED TWO-DOMAIN MEMBRANE PROTEIN-RELATED"/>
    <property type="match status" value="1"/>
</dbReference>
<feature type="transmembrane region" description="Helical" evidence="5">
    <location>
        <begin position="240"/>
        <end position="258"/>
    </location>
</feature>
<feature type="transmembrane region" description="Helical" evidence="5">
    <location>
        <begin position="408"/>
        <end position="428"/>
    </location>
</feature>
<name>A0A840PLY1_9ACTN</name>
<accession>A0A840PLY1</accession>
<feature type="transmembrane region" description="Helical" evidence="5">
    <location>
        <begin position="90"/>
        <end position="109"/>
    </location>
</feature>
<evidence type="ECO:0000259" key="6">
    <source>
        <dbReference type="PROSITE" id="PS50850"/>
    </source>
</evidence>
<evidence type="ECO:0000256" key="3">
    <source>
        <dbReference type="ARBA" id="ARBA00022989"/>
    </source>
</evidence>
<evidence type="ECO:0000313" key="8">
    <source>
        <dbReference type="Proteomes" id="UP000578449"/>
    </source>
</evidence>
<dbReference type="AlphaFoldDB" id="A0A840PLY1"/>
<comment type="subcellular location">
    <subcellularLocation>
        <location evidence="1">Cell membrane</location>
        <topology evidence="1">Multi-pass membrane protein</topology>
    </subcellularLocation>
</comment>
<comment type="caution">
    <text evidence="7">The sequence shown here is derived from an EMBL/GenBank/DDBJ whole genome shotgun (WGS) entry which is preliminary data.</text>
</comment>
<feature type="domain" description="Major facilitator superfamily (MFS) profile" evidence="6">
    <location>
        <begin position="24"/>
        <end position="490"/>
    </location>
</feature>
<proteinExistence type="predicted"/>
<dbReference type="SUPFAM" id="SSF103473">
    <property type="entry name" value="MFS general substrate transporter"/>
    <property type="match status" value="1"/>
</dbReference>
<evidence type="ECO:0000256" key="1">
    <source>
        <dbReference type="ARBA" id="ARBA00004651"/>
    </source>
</evidence>
<keyword evidence="3 5" id="KW-1133">Transmembrane helix</keyword>
<organism evidence="7 8">
    <name type="scientific">Thermocatellispora tengchongensis</name>
    <dbReference type="NCBI Taxonomy" id="1073253"/>
    <lineage>
        <taxon>Bacteria</taxon>
        <taxon>Bacillati</taxon>
        <taxon>Actinomycetota</taxon>
        <taxon>Actinomycetes</taxon>
        <taxon>Streptosporangiales</taxon>
        <taxon>Streptosporangiaceae</taxon>
        <taxon>Thermocatellispora</taxon>
    </lineage>
</organism>
<keyword evidence="8" id="KW-1185">Reference proteome</keyword>
<feature type="transmembrane region" description="Helical" evidence="5">
    <location>
        <begin position="211"/>
        <end position="228"/>
    </location>
</feature>
<feature type="transmembrane region" description="Helical" evidence="5">
    <location>
        <begin position="340"/>
        <end position="362"/>
    </location>
</feature>
<dbReference type="EMBL" id="JACHGN010000024">
    <property type="protein sequence ID" value="MBB5138650.1"/>
    <property type="molecule type" value="Genomic_DNA"/>
</dbReference>
<dbReference type="RefSeq" id="WP_185055507.1">
    <property type="nucleotide sequence ID" value="NZ_BAABIX010000025.1"/>
</dbReference>
<gene>
    <name evidence="7" type="ORF">HNP84_008404</name>
</gene>
<keyword evidence="2 5" id="KW-0812">Transmembrane</keyword>
<evidence type="ECO:0000256" key="2">
    <source>
        <dbReference type="ARBA" id="ARBA00022692"/>
    </source>
</evidence>
<keyword evidence="4 5" id="KW-0472">Membrane</keyword>
<feature type="transmembrane region" description="Helical" evidence="5">
    <location>
        <begin position="115"/>
        <end position="137"/>
    </location>
</feature>
<evidence type="ECO:0000256" key="5">
    <source>
        <dbReference type="SAM" id="Phobius"/>
    </source>
</evidence>
<dbReference type="Gene3D" id="1.20.1720.10">
    <property type="entry name" value="Multidrug resistance protein D"/>
    <property type="match status" value="1"/>
</dbReference>
<feature type="transmembrane region" description="Helical" evidence="5">
    <location>
        <begin position="21"/>
        <end position="46"/>
    </location>
</feature>
<protein>
    <submittedName>
        <fullName evidence="7">EmrB/QacA subfamily drug resistance transporter</fullName>
    </submittedName>
</protein>
<reference evidence="7 8" key="1">
    <citation type="submission" date="2020-08" db="EMBL/GenBank/DDBJ databases">
        <title>Genomic Encyclopedia of Type Strains, Phase IV (KMG-IV): sequencing the most valuable type-strain genomes for metagenomic binning, comparative biology and taxonomic classification.</title>
        <authorList>
            <person name="Goeker M."/>
        </authorList>
    </citation>
    <scope>NUCLEOTIDE SEQUENCE [LARGE SCALE GENOMIC DNA]</scope>
    <source>
        <strain evidence="7 8">DSM 45615</strain>
    </source>
</reference>
<feature type="transmembrane region" description="Helical" evidence="5">
    <location>
        <begin position="178"/>
        <end position="199"/>
    </location>
</feature>
<evidence type="ECO:0000256" key="4">
    <source>
        <dbReference type="ARBA" id="ARBA00023136"/>
    </source>
</evidence>
<sequence length="494" mass="50806">MAPAPQELPGSPEYLRRLRHAWRVCSVTSLGLILIGLSGSTLNVALPEVVRHFRADAFGASWILLSFLLVNTATLVLFGRVADLLGRREVYLAGFAVFTAASLLAGLAPNVPVLVALRALQAVGAAMILANGTVIITDAFPPDRLSQGMGVYIGTLSIAQLAGPTVGGLIAQAAGWQWIFWVNVPAGLVALLWGARTLRRVPRGPRQPVDAAGNLILFAAMTATLVALSEAGSRGPSSPAVLAGGAVALALLPALVLVERRARNPVLDLRLFGARMLAFANLAAFCAALARSALILLAALYFQAARGVDALTAGVAVLPVPIGMALASPAAGALGRRVPAYWISVGGALTSAAGLLILMLGAGPGTPYAVLAAGLFLCGCGSGAFLTGNTTQVMSALPPGSMGVVNGFRLMVMNVGIVLSTALTLSVLSGPVPADVRHLIYQGTLSRLSPAALDLLMTGFQRTYAVLFGVALAGAILAAMASTPHMRRSRPKEK</sequence>
<dbReference type="GO" id="GO:0005886">
    <property type="term" value="C:plasma membrane"/>
    <property type="evidence" value="ECO:0007669"/>
    <property type="project" value="UniProtKB-SubCell"/>
</dbReference>
<feature type="transmembrane region" description="Helical" evidence="5">
    <location>
        <begin position="463"/>
        <end position="482"/>
    </location>
</feature>
<dbReference type="GO" id="GO:0022857">
    <property type="term" value="F:transmembrane transporter activity"/>
    <property type="evidence" value="ECO:0007669"/>
    <property type="project" value="InterPro"/>
</dbReference>
<feature type="transmembrane region" description="Helical" evidence="5">
    <location>
        <begin position="58"/>
        <end position="78"/>
    </location>
</feature>
<feature type="transmembrane region" description="Helical" evidence="5">
    <location>
        <begin position="310"/>
        <end position="328"/>
    </location>
</feature>
<dbReference type="Gene3D" id="1.20.1250.20">
    <property type="entry name" value="MFS general substrate transporter like domains"/>
    <property type="match status" value="1"/>
</dbReference>
<dbReference type="Pfam" id="PF07690">
    <property type="entry name" value="MFS_1"/>
    <property type="match status" value="1"/>
</dbReference>